<organism evidence="6">
    <name type="scientific">Schistocephalus solidus</name>
    <name type="common">Tapeworm</name>
    <dbReference type="NCBI Taxonomy" id="70667"/>
    <lineage>
        <taxon>Eukaryota</taxon>
        <taxon>Metazoa</taxon>
        <taxon>Spiralia</taxon>
        <taxon>Lophotrochozoa</taxon>
        <taxon>Platyhelminthes</taxon>
        <taxon>Cestoda</taxon>
        <taxon>Eucestoda</taxon>
        <taxon>Diphyllobothriidea</taxon>
        <taxon>Diphyllobothriidae</taxon>
        <taxon>Schistocephalus</taxon>
    </lineage>
</organism>
<keyword evidence="5" id="KW-0539">Nucleus</keyword>
<dbReference type="Pfam" id="PF06870">
    <property type="entry name" value="RNA_pol_I_A49"/>
    <property type="match status" value="1"/>
</dbReference>
<evidence type="ECO:0000256" key="5">
    <source>
        <dbReference type="ARBA" id="ARBA00023242"/>
    </source>
</evidence>
<protein>
    <submittedName>
        <fullName evidence="6">DNA-directed RNA polymerase I subunit RPA49</fullName>
    </submittedName>
</protein>
<evidence type="ECO:0000256" key="4">
    <source>
        <dbReference type="ARBA" id="ARBA00023163"/>
    </source>
</evidence>
<evidence type="ECO:0000256" key="3">
    <source>
        <dbReference type="ARBA" id="ARBA00022478"/>
    </source>
</evidence>
<evidence type="ECO:0000256" key="2">
    <source>
        <dbReference type="ARBA" id="ARBA00009430"/>
    </source>
</evidence>
<evidence type="ECO:0000256" key="1">
    <source>
        <dbReference type="ARBA" id="ARBA00004604"/>
    </source>
</evidence>
<dbReference type="EMBL" id="GEEE01024225">
    <property type="protein sequence ID" value="JAP39000.1"/>
    <property type="molecule type" value="Transcribed_RNA"/>
</dbReference>
<comment type="subcellular location">
    <subcellularLocation>
        <location evidence="1">Nucleus</location>
        <location evidence="1">Nucleolus</location>
    </subcellularLocation>
</comment>
<dbReference type="PANTHER" id="PTHR14440">
    <property type="entry name" value="DNA-DIRECTED RNA POLYMERASE I SUBUNIT RPA49"/>
    <property type="match status" value="1"/>
</dbReference>
<accession>A0A0X3NI55</accession>
<reference evidence="6" key="1">
    <citation type="submission" date="2016-01" db="EMBL/GenBank/DDBJ databases">
        <title>Reference transcriptome for the parasite Schistocephalus solidus: insights into the molecular evolution of parasitism.</title>
        <authorList>
            <person name="Hebert F.O."/>
            <person name="Grambauer S."/>
            <person name="Barber I."/>
            <person name="Landry C.R."/>
            <person name="Aubin-Horth N."/>
        </authorList>
    </citation>
    <scope>NUCLEOTIDE SEQUENCE</scope>
</reference>
<dbReference type="InterPro" id="IPR009668">
    <property type="entry name" value="RNA_pol-assoc_fac_A49-like"/>
</dbReference>
<sequence length="445" mass="49949">GSYLAGIYNLVFSSRAERMDLITCPFSLGTSTANPDDIIPVNVTNLNSPVCSIKLNINGIKYENVSSDSKDRSFVTVVYNKVTKKVELFSRNPEFLAPVFDVETIDEPPDQLPVNRVDLTLAFGSAKRQKLLKEYDRNLDRNKAVADAAVIQRAAFGQSELRAEAKAAVDQKPADLANLSVERSQRKQLLPPYNIAATLPSDAYPLQKLAPLPCFSALREEAMQLAGADAETCKKWLTEATYPRFILDRLKYLPVDEVNSSSTANSTALKRRRKDAASANCSVTRSRLDVANSLALLSHMFHLFRLRPRELQQKQPLIGTPSLVARHLLNEFTIMMTREGLERLKVRTMTPTLRDKLLYHIVILLLHCDDFTTTIDDLTVDFKLPSDRLKKYFMFVGCRLSKQDPPKDANSTDNSTLDASIRPKTIARLVTPLVFKDAKPLAYKR</sequence>
<comment type="similarity">
    <text evidence="2">Belongs to the eukaryotic RPA49/POLR1E RNA polymerase subunit family.</text>
</comment>
<dbReference type="GO" id="GO:0006351">
    <property type="term" value="P:DNA-templated transcription"/>
    <property type="evidence" value="ECO:0007669"/>
    <property type="project" value="InterPro"/>
</dbReference>
<evidence type="ECO:0000313" key="6">
    <source>
        <dbReference type="EMBL" id="JAP39000.1"/>
    </source>
</evidence>
<gene>
    <name evidence="6" type="primary">RPA49</name>
    <name evidence="6" type="ORF">TR144115</name>
</gene>
<dbReference type="GO" id="GO:0000428">
    <property type="term" value="C:DNA-directed RNA polymerase complex"/>
    <property type="evidence" value="ECO:0007669"/>
    <property type="project" value="UniProtKB-KW"/>
</dbReference>
<keyword evidence="3 6" id="KW-0240">DNA-directed RNA polymerase</keyword>
<proteinExistence type="inferred from homology"/>
<dbReference type="GO" id="GO:0003677">
    <property type="term" value="F:DNA binding"/>
    <property type="evidence" value="ECO:0007669"/>
    <property type="project" value="InterPro"/>
</dbReference>
<dbReference type="GO" id="GO:0005730">
    <property type="term" value="C:nucleolus"/>
    <property type="evidence" value="ECO:0007669"/>
    <property type="project" value="UniProtKB-SubCell"/>
</dbReference>
<keyword evidence="4" id="KW-0804">Transcription</keyword>
<name>A0A0X3NI55_SCHSO</name>
<feature type="non-terminal residue" evidence="6">
    <location>
        <position position="1"/>
    </location>
</feature>
<dbReference type="AlphaFoldDB" id="A0A0X3NI55"/>